<dbReference type="PATRIC" id="fig|1125702.3.peg.1532"/>
<dbReference type="EMBL" id="ATFC01000008">
    <property type="protein sequence ID" value="EPF46897.1"/>
    <property type="molecule type" value="Genomic_DNA"/>
</dbReference>
<protein>
    <submittedName>
        <fullName evidence="1">Uncharacterized protein</fullName>
    </submittedName>
</protein>
<gene>
    <name evidence="1" type="ORF">HMPREF1222_01478</name>
</gene>
<keyword evidence="2" id="KW-1185">Reference proteome</keyword>
<evidence type="ECO:0000313" key="1">
    <source>
        <dbReference type="EMBL" id="EPF46897.1"/>
    </source>
</evidence>
<dbReference type="AlphaFoldDB" id="S3LRA0"/>
<organism evidence="1 2">
    <name type="scientific">Treponema vincentii F0403</name>
    <dbReference type="NCBI Taxonomy" id="1125702"/>
    <lineage>
        <taxon>Bacteria</taxon>
        <taxon>Pseudomonadati</taxon>
        <taxon>Spirochaetota</taxon>
        <taxon>Spirochaetia</taxon>
        <taxon>Spirochaetales</taxon>
        <taxon>Treponemataceae</taxon>
        <taxon>Treponema</taxon>
    </lineage>
</organism>
<dbReference type="HOGENOM" id="CLU_2756651_0_0_12"/>
<evidence type="ECO:0000313" key="2">
    <source>
        <dbReference type="Proteomes" id="UP000014605"/>
    </source>
</evidence>
<accession>S3LRA0</accession>
<name>S3LRA0_9SPIR</name>
<dbReference type="Proteomes" id="UP000014605">
    <property type="component" value="Unassembled WGS sequence"/>
</dbReference>
<comment type="caution">
    <text evidence="1">The sequence shown here is derived from an EMBL/GenBank/DDBJ whole genome shotgun (WGS) entry which is preliminary data.</text>
</comment>
<sequence length="70" mass="8325">MFFHWPSLSNGLILDLDDSYNIVFKAGKQDMTRLQSKTMLYAQPYRLLKQQKYMECFIIGKIQLNLSIYN</sequence>
<proteinExistence type="predicted"/>
<reference evidence="1 2" key="1">
    <citation type="submission" date="2013-04" db="EMBL/GenBank/DDBJ databases">
        <title>The Genome Sequence of Treponema vincentii F0403.</title>
        <authorList>
            <consortium name="The Broad Institute Genomics Platform"/>
            <person name="Earl A."/>
            <person name="Ward D."/>
            <person name="Feldgarden M."/>
            <person name="Gevers D."/>
            <person name="Leonetti C."/>
            <person name="Izard J."/>
            <person name="Walker B."/>
            <person name="Young S."/>
            <person name="Zeng Q."/>
            <person name="Gargeya S."/>
            <person name="Fitzgerald M."/>
            <person name="Haas B."/>
            <person name="Abouelleil A."/>
            <person name="Allen A.W."/>
            <person name="Alvarado L."/>
            <person name="Arachchi H.M."/>
            <person name="Berlin A.M."/>
            <person name="Chapman S.B."/>
            <person name="Gainer-Dewar J."/>
            <person name="Goldberg J."/>
            <person name="Griggs A."/>
            <person name="Gujja S."/>
            <person name="Hansen M."/>
            <person name="Howarth C."/>
            <person name="Imamovic A."/>
            <person name="Ireland A."/>
            <person name="Larimer J."/>
            <person name="McCowan C."/>
            <person name="Murphy C."/>
            <person name="Pearson M."/>
            <person name="Poon T.W."/>
            <person name="Priest M."/>
            <person name="Roberts A."/>
            <person name="Saif S."/>
            <person name="Shea T."/>
            <person name="Sisk P."/>
            <person name="Sykes S."/>
            <person name="Wortman J."/>
            <person name="Nusbaum C."/>
            <person name="Birren B."/>
        </authorList>
    </citation>
    <scope>NUCLEOTIDE SEQUENCE [LARGE SCALE GENOMIC DNA]</scope>
    <source>
        <strain evidence="1 2">F0403</strain>
    </source>
</reference>